<proteinExistence type="predicted"/>
<dbReference type="EMBL" id="JAANXD010000041">
    <property type="protein sequence ID" value="MBS1257928.1"/>
    <property type="molecule type" value="Genomic_DNA"/>
</dbReference>
<gene>
    <name evidence="1" type="ORF">MAG551_00981</name>
</gene>
<evidence type="ECO:0000313" key="2">
    <source>
        <dbReference type="Proteomes" id="UP000722750"/>
    </source>
</evidence>
<organism evidence="1 2">
    <name type="scientific">Candidatus Scalindua arabica</name>
    <dbReference type="NCBI Taxonomy" id="1127984"/>
    <lineage>
        <taxon>Bacteria</taxon>
        <taxon>Pseudomonadati</taxon>
        <taxon>Planctomycetota</taxon>
        <taxon>Candidatus Brocadiia</taxon>
        <taxon>Candidatus Brocadiales</taxon>
        <taxon>Candidatus Scalinduaceae</taxon>
        <taxon>Candidatus Scalindua</taxon>
    </lineage>
</organism>
<sequence>MFKGNFSATAIGSYPHKKVDDACNLILNTLTEIPCWPQLPERDMREEMLVQYTEGLPFLKLVPEEKKIYVDMPEDNTDELESFYNKYLSEDAGLFSISDSHAVGFSNMIRLLKERKPEHLRATKGQIVGPITLAGTLKNPEQVSVLHDPVLFDVIVKLLAMKACWQIDKYTEFGLPTIIFLDEPYLSSYGSAFASLKKEQIVESLNEIFLAIHNRKALSGIHCCGNTDWTMLMETKVDIINFDAYGYMDTMLIYKDEVKSFLERGGILAWGIVPTTDSINEVTIDSLMEKVVSAVDFLVDSGIDRKLVIENSLLTPSCGTGAMPVEEAEKAMTLTHELTVKIKDKYKII</sequence>
<dbReference type="Gene3D" id="3.20.20.210">
    <property type="match status" value="1"/>
</dbReference>
<reference evidence="1" key="1">
    <citation type="journal article" date="2021" name="ISME J.">
        <title>Fine-scale metabolic discontinuity in a stratified prokaryote microbiome of a Red Sea deep halocline.</title>
        <authorList>
            <person name="Michoud G."/>
            <person name="Ngugi D.K."/>
            <person name="Barozzi A."/>
            <person name="Merlino G."/>
            <person name="Calleja M.L."/>
            <person name="Delgado-Huertas A."/>
            <person name="Moran X.A.G."/>
            <person name="Daffonchio D."/>
        </authorList>
    </citation>
    <scope>NUCLEOTIDE SEQUENCE</scope>
    <source>
        <strain evidence="1">SuakinDeep_MAG55_1</strain>
    </source>
</reference>
<evidence type="ECO:0000313" key="1">
    <source>
        <dbReference type="EMBL" id="MBS1257928.1"/>
    </source>
</evidence>
<name>A0A941W204_9BACT</name>
<dbReference type="Proteomes" id="UP000722750">
    <property type="component" value="Unassembled WGS sequence"/>
</dbReference>
<dbReference type="InterPro" id="IPR038071">
    <property type="entry name" value="UROD/MetE-like_sf"/>
</dbReference>
<comment type="caution">
    <text evidence="1">The sequence shown here is derived from an EMBL/GenBank/DDBJ whole genome shotgun (WGS) entry which is preliminary data.</text>
</comment>
<protein>
    <recommendedName>
        <fullName evidence="3">Methionine synthase</fullName>
    </recommendedName>
</protein>
<dbReference type="SUPFAM" id="SSF51726">
    <property type="entry name" value="UROD/MetE-like"/>
    <property type="match status" value="1"/>
</dbReference>
<dbReference type="AlphaFoldDB" id="A0A941W204"/>
<evidence type="ECO:0008006" key="3">
    <source>
        <dbReference type="Google" id="ProtNLM"/>
    </source>
</evidence>
<accession>A0A941W204</accession>